<reference evidence="3 4" key="1">
    <citation type="submission" date="2013-04" db="EMBL/GenBank/DDBJ databases">
        <title>Complete genome sequence of Streptomyces fulvissimus.</title>
        <authorList>
            <person name="Myronovskyi M."/>
            <person name="Tokovenko B."/>
            <person name="Manderscheid N."/>
            <person name="Petzke L."/>
            <person name="Luzhetskyy A."/>
        </authorList>
    </citation>
    <scope>NUCLEOTIDE SEQUENCE [LARGE SCALE GENOMIC DNA]</scope>
    <source>
        <strain evidence="3 4">DSM 40593</strain>
    </source>
</reference>
<evidence type="ECO:0000256" key="1">
    <source>
        <dbReference type="SAM" id="MobiDB-lite"/>
    </source>
</evidence>
<dbReference type="Proteomes" id="UP000013304">
    <property type="component" value="Chromosome"/>
</dbReference>
<dbReference type="InterPro" id="IPR011944">
    <property type="entry name" value="Steroid_delta5-4_isomerase"/>
</dbReference>
<evidence type="ECO:0000313" key="4">
    <source>
        <dbReference type="Proteomes" id="UP000013304"/>
    </source>
</evidence>
<dbReference type="PATRIC" id="fig|1303692.3.peg.3244"/>
<proteinExistence type="predicted"/>
<sequence length="212" mass="22248">MTSTALEDGGSACPDRPAPLGTADRHRSAPLGTARHKETRMSTSSAATPTVLGVPAPQEDVDAIVAFVAGVQEAQQNAQPDAFLSGFREDAIWTTAHGKRLTGLPEISAFTRKVLPPQAGSPVTATYTVALILFIRPDVAAVKVRQRPAGREGGEFLDEIFRGLEDPSELIAAHPESVPGTPTYVLAKDDGVWRIAAAQNTSVIDAETLAAG</sequence>
<dbReference type="KEGG" id="sfi:SFUL_3224"/>
<evidence type="ECO:0000313" key="3">
    <source>
        <dbReference type="EMBL" id="AGK78158.1"/>
    </source>
</evidence>
<dbReference type="InterPro" id="IPR037401">
    <property type="entry name" value="SnoaL-like"/>
</dbReference>
<dbReference type="eggNOG" id="COG4319">
    <property type="taxonomic scope" value="Bacteria"/>
</dbReference>
<feature type="region of interest" description="Disordered" evidence="1">
    <location>
        <begin position="1"/>
        <end position="53"/>
    </location>
</feature>
<name>N0CX07_STRMI</name>
<dbReference type="SUPFAM" id="SSF54427">
    <property type="entry name" value="NTF2-like"/>
    <property type="match status" value="1"/>
</dbReference>
<dbReference type="InterPro" id="IPR032710">
    <property type="entry name" value="NTF2-like_dom_sf"/>
</dbReference>
<dbReference type="EMBL" id="CP005080">
    <property type="protein sequence ID" value="AGK78158.1"/>
    <property type="molecule type" value="Genomic_DNA"/>
</dbReference>
<gene>
    <name evidence="3" type="ORF">SFUL_3224</name>
</gene>
<organism evidence="3 4">
    <name type="scientific">Streptomyces microflavus DSM 40593</name>
    <dbReference type="NCBI Taxonomy" id="1303692"/>
    <lineage>
        <taxon>Bacteria</taxon>
        <taxon>Bacillati</taxon>
        <taxon>Actinomycetota</taxon>
        <taxon>Actinomycetes</taxon>
        <taxon>Kitasatosporales</taxon>
        <taxon>Streptomycetaceae</taxon>
        <taxon>Streptomyces</taxon>
    </lineage>
</organism>
<evidence type="ECO:0000259" key="2">
    <source>
        <dbReference type="Pfam" id="PF13577"/>
    </source>
</evidence>
<dbReference type="NCBIfam" id="TIGR02246">
    <property type="entry name" value="SgcJ/EcaC family oxidoreductase"/>
    <property type="match status" value="1"/>
</dbReference>
<dbReference type="Pfam" id="PF13577">
    <property type="entry name" value="SnoaL_4"/>
    <property type="match status" value="1"/>
</dbReference>
<accession>N0CX07</accession>
<feature type="domain" description="SnoaL-like" evidence="2">
    <location>
        <begin position="59"/>
        <end position="196"/>
    </location>
</feature>
<dbReference type="AlphaFoldDB" id="N0CX07"/>
<dbReference type="Gene3D" id="3.10.450.50">
    <property type="match status" value="1"/>
</dbReference>
<dbReference type="HOGENOM" id="CLU_129336_2_0_11"/>
<protein>
    <submittedName>
        <fullName evidence="3">NAD-dependent epimerase/dehydratase</fullName>
    </submittedName>
</protein>